<dbReference type="AlphaFoldDB" id="A0A2Y9LYL0"/>
<feature type="compositionally biased region" description="Gly residues" evidence="1">
    <location>
        <begin position="48"/>
        <end position="57"/>
    </location>
</feature>
<gene>
    <name evidence="3" type="primary">LOC111166877</name>
</gene>
<proteinExistence type="predicted"/>
<accession>A0A2Y9LYL0</accession>
<protein>
    <submittedName>
        <fullName evidence="3">Uncharacterized protein LOC111166877</fullName>
    </submittedName>
</protein>
<dbReference type="InParanoid" id="A0A2Y9LYL0"/>
<evidence type="ECO:0000313" key="3">
    <source>
        <dbReference type="RefSeq" id="XP_022414804.1"/>
    </source>
</evidence>
<organism evidence="2 3">
    <name type="scientific">Delphinapterus leucas</name>
    <name type="common">Beluga whale</name>
    <dbReference type="NCBI Taxonomy" id="9749"/>
    <lineage>
        <taxon>Eukaryota</taxon>
        <taxon>Metazoa</taxon>
        <taxon>Chordata</taxon>
        <taxon>Craniata</taxon>
        <taxon>Vertebrata</taxon>
        <taxon>Euteleostomi</taxon>
        <taxon>Mammalia</taxon>
        <taxon>Eutheria</taxon>
        <taxon>Laurasiatheria</taxon>
        <taxon>Artiodactyla</taxon>
        <taxon>Whippomorpha</taxon>
        <taxon>Cetacea</taxon>
        <taxon>Odontoceti</taxon>
        <taxon>Monodontidae</taxon>
        <taxon>Delphinapterus</taxon>
    </lineage>
</organism>
<dbReference type="RefSeq" id="XP_022414804.1">
    <property type="nucleotide sequence ID" value="XM_022559096.2"/>
</dbReference>
<feature type="region of interest" description="Disordered" evidence="1">
    <location>
        <begin position="134"/>
        <end position="157"/>
    </location>
</feature>
<evidence type="ECO:0000313" key="2">
    <source>
        <dbReference type="Proteomes" id="UP000248483"/>
    </source>
</evidence>
<feature type="compositionally biased region" description="Low complexity" evidence="1">
    <location>
        <begin position="290"/>
        <end position="302"/>
    </location>
</feature>
<feature type="compositionally biased region" description="Polar residues" evidence="1">
    <location>
        <begin position="279"/>
        <end position="289"/>
    </location>
</feature>
<feature type="region of interest" description="Disordered" evidence="1">
    <location>
        <begin position="1"/>
        <end position="60"/>
    </location>
</feature>
<dbReference type="Proteomes" id="UP000248483">
    <property type="component" value="Unplaced"/>
</dbReference>
<dbReference type="KEGG" id="dle:111166877"/>
<keyword evidence="2" id="KW-1185">Reference proteome</keyword>
<dbReference type="GeneID" id="111166877"/>
<name>A0A2Y9LYL0_DELLE</name>
<feature type="region of interest" description="Disordered" evidence="1">
    <location>
        <begin position="279"/>
        <end position="323"/>
    </location>
</feature>
<sequence>MGSPWGEAALARSSDPCGAQEWPPGAATVPSCGGLGFAQPDDSSISPWGGGPRGTGLRGSSPSHTWLTFWSRCHSWFGCNSGPAGKLLPGLWLKETWPDLDPTPGRTLNLQSPHPRGSRGLSLILVKEGKRPRVLRPPSWSRGPTCSHPGLSVERGGPIPLTGGGRCKCLLSERRREQRSQRRASASFVHASPEPGRRTLYLRGLRPWERPHPCLLTSDEHVLQGAQALEKSHCWPVFCHLTGVELGEDGQRKHLMWTQQAPLRSYCALPWPCPSTSASLGKGTGISSTPGPELGGPDPLGLASQWQPRFGGHWETEEMVPPS</sequence>
<reference evidence="3" key="1">
    <citation type="submission" date="2025-08" db="UniProtKB">
        <authorList>
            <consortium name="RefSeq"/>
        </authorList>
    </citation>
    <scope>IDENTIFICATION</scope>
    <source>
        <tissue evidence="3">Blood</tissue>
    </source>
</reference>
<evidence type="ECO:0000256" key="1">
    <source>
        <dbReference type="SAM" id="MobiDB-lite"/>
    </source>
</evidence>